<keyword evidence="3" id="KW-0449">Lipoprotein</keyword>
<dbReference type="InterPro" id="IPR005297">
    <property type="entry name" value="Lipoprotein_repeat"/>
</dbReference>
<reference evidence="2 5" key="1">
    <citation type="submission" date="2016-03" db="EMBL/GenBank/DDBJ databases">
        <authorList>
            <person name="Hansen M.J."/>
            <person name="Bojesen A.M."/>
            <person name="Planet P."/>
        </authorList>
    </citation>
    <scope>NUCLEOTIDE SEQUENCE [LARGE SCALE GENOMIC DNA]</scope>
    <source>
        <strain evidence="2 5">HPA 21</strain>
    </source>
</reference>
<protein>
    <submittedName>
        <fullName evidence="3">Lipoprotein with Yx(FWY)xxD motif</fullName>
    </submittedName>
</protein>
<dbReference type="InterPro" id="IPR014558">
    <property type="entry name" value="UCP029720"/>
</dbReference>
<reference evidence="3 4" key="2">
    <citation type="submission" date="2018-11" db="EMBL/GenBank/DDBJ databases">
        <title>Genomic Encyclopedia of Type Strains, Phase IV (KMG-IV): sequencing the most valuable type-strain genomes for metagenomic binning, comparative biology and taxonomic classification.</title>
        <authorList>
            <person name="Goeker M."/>
        </authorList>
    </citation>
    <scope>NUCLEOTIDE SEQUENCE [LARGE SCALE GENOMIC DNA]</scope>
    <source>
        <strain evidence="3 4">DSM 25797</strain>
    </source>
</reference>
<proteinExistence type="predicted"/>
<organism evidence="2 5">
    <name type="scientific">Frederiksenia canicola</name>
    <dbReference type="NCBI Taxonomy" id="123824"/>
    <lineage>
        <taxon>Bacteria</taxon>
        <taxon>Pseudomonadati</taxon>
        <taxon>Pseudomonadota</taxon>
        <taxon>Gammaproteobacteria</taxon>
        <taxon>Pasteurellales</taxon>
        <taxon>Pasteurellaceae</taxon>
        <taxon>Frederiksenia</taxon>
    </lineage>
</organism>
<dbReference type="PANTHER" id="PTHR39335">
    <property type="entry name" value="BLL4220 PROTEIN"/>
    <property type="match status" value="1"/>
</dbReference>
<dbReference type="RefSeq" id="WP_123956304.1">
    <property type="nucleotide sequence ID" value="NZ_CP015029.1"/>
</dbReference>
<dbReference type="PIRSF" id="PIRSF029720">
    <property type="entry name" value="UCP029720"/>
    <property type="match status" value="1"/>
</dbReference>
<dbReference type="AlphaFoldDB" id="A0AAE6X6V0"/>
<dbReference type="PANTHER" id="PTHR39335:SF1">
    <property type="entry name" value="BLL4220 PROTEIN"/>
    <property type="match status" value="1"/>
</dbReference>
<dbReference type="EMBL" id="RKQT01000001">
    <property type="protein sequence ID" value="RPE96409.1"/>
    <property type="molecule type" value="Genomic_DNA"/>
</dbReference>
<keyword evidence="1" id="KW-0732">Signal</keyword>
<dbReference type="KEGG" id="fcl:A4G17_06825"/>
<name>A0AAE6X6V0_9PAST</name>
<gene>
    <name evidence="2" type="ORF">A4G17_06825</name>
    <name evidence="3" type="ORF">EDC49_0801</name>
</gene>
<accession>A0AAE6X6V0</accession>
<sequence length="125" mass="13801">MRLANQFTALLCGTVFSMSLFAQMQPTNVMDGVLTGVNGKTLYTFDKDEIGSGKSTCYDACAANWPPFTVAEGEKATDDYSIIERNDGIKQWAYKGSPLYYFVKDTKAGEKNGDGFKNIWKVAKP</sequence>
<dbReference type="Proteomes" id="UP000502287">
    <property type="component" value="Chromosome"/>
</dbReference>
<evidence type="ECO:0000313" key="2">
    <source>
        <dbReference type="EMBL" id="QIM65167.1"/>
    </source>
</evidence>
<dbReference type="Pfam" id="PF03640">
    <property type="entry name" value="Lipoprotein_15"/>
    <property type="match status" value="2"/>
</dbReference>
<dbReference type="GO" id="GO:0043448">
    <property type="term" value="P:alkane catabolic process"/>
    <property type="evidence" value="ECO:0007669"/>
    <property type="project" value="TreeGrafter"/>
</dbReference>
<feature type="signal peptide" evidence="1">
    <location>
        <begin position="1"/>
        <end position="24"/>
    </location>
</feature>
<evidence type="ECO:0000313" key="4">
    <source>
        <dbReference type="Proteomes" id="UP000276901"/>
    </source>
</evidence>
<evidence type="ECO:0000313" key="3">
    <source>
        <dbReference type="EMBL" id="RPE96409.1"/>
    </source>
</evidence>
<dbReference type="EMBL" id="CP015029">
    <property type="protein sequence ID" value="QIM65167.1"/>
    <property type="molecule type" value="Genomic_DNA"/>
</dbReference>
<evidence type="ECO:0000256" key="1">
    <source>
        <dbReference type="SAM" id="SignalP"/>
    </source>
</evidence>
<feature type="chain" id="PRO_5042089327" evidence="1">
    <location>
        <begin position="25"/>
        <end position="125"/>
    </location>
</feature>
<dbReference type="Proteomes" id="UP000276901">
    <property type="component" value="Unassembled WGS sequence"/>
</dbReference>
<keyword evidence="4" id="KW-1185">Reference proteome</keyword>
<evidence type="ECO:0000313" key="5">
    <source>
        <dbReference type="Proteomes" id="UP000502287"/>
    </source>
</evidence>